<gene>
    <name evidence="1" type="ORF">GALL_502770</name>
</gene>
<accession>A0A1J5PK06</accession>
<dbReference type="EMBL" id="MLJW01005487">
    <property type="protein sequence ID" value="OIQ68135.1"/>
    <property type="molecule type" value="Genomic_DNA"/>
</dbReference>
<evidence type="ECO:0000313" key="1">
    <source>
        <dbReference type="EMBL" id="OIQ68135.1"/>
    </source>
</evidence>
<reference evidence="1" key="1">
    <citation type="submission" date="2016-10" db="EMBL/GenBank/DDBJ databases">
        <title>Sequence of Gallionella enrichment culture.</title>
        <authorList>
            <person name="Poehlein A."/>
            <person name="Muehling M."/>
            <person name="Daniel R."/>
        </authorList>
    </citation>
    <scope>NUCLEOTIDE SEQUENCE</scope>
</reference>
<protein>
    <submittedName>
        <fullName evidence="1">Uncharacterized protein</fullName>
    </submittedName>
</protein>
<dbReference type="AlphaFoldDB" id="A0A1J5PK06"/>
<name>A0A1J5PK06_9ZZZZ</name>
<sequence>MSLRAARGQGERSQIGLLRRECVRVAKNRTGQLRQRLSGRQLDEMPYPVLEQHAAGVVPMHGGHDVVGQIRRHGACRAQQTGRGVAGIRQLGLGEALAGQRLAQCRGDAGQQRAVRRHGDIQALGAARALRPRGLQHALQRLVGARDGELRRRIQIGQISAPPRLGPGAGGLDHGFHRAPRQAADHGHAVALRVGLLHQRGAQAHQAQALLEGQHAGDDRRRVGAHGKAGHGVGTHPLVAQGAGHAHAGDHDGQLHRHRRAQRLGAIELADLAPENPARLVQGSRHRGVPGQAVQETGGLRALPGA</sequence>
<organism evidence="1">
    <name type="scientific">mine drainage metagenome</name>
    <dbReference type="NCBI Taxonomy" id="410659"/>
    <lineage>
        <taxon>unclassified sequences</taxon>
        <taxon>metagenomes</taxon>
        <taxon>ecological metagenomes</taxon>
    </lineage>
</organism>
<proteinExistence type="predicted"/>
<comment type="caution">
    <text evidence="1">The sequence shown here is derived from an EMBL/GenBank/DDBJ whole genome shotgun (WGS) entry which is preliminary data.</text>
</comment>